<evidence type="ECO:0000256" key="5">
    <source>
        <dbReference type="ARBA" id="ARBA00023054"/>
    </source>
</evidence>
<name>A0A8X8X3V3_SALSN</name>
<reference evidence="11" key="1">
    <citation type="submission" date="2018-01" db="EMBL/GenBank/DDBJ databases">
        <authorList>
            <person name="Mao J.F."/>
        </authorList>
    </citation>
    <scope>NUCLEOTIDE SEQUENCE</scope>
    <source>
        <strain evidence="11">Huo1</strain>
        <tissue evidence="11">Leaf</tissue>
    </source>
</reference>
<feature type="compositionally biased region" description="Basic and acidic residues" evidence="8">
    <location>
        <begin position="213"/>
        <end position="228"/>
    </location>
</feature>
<dbReference type="Pfam" id="PF07227">
    <property type="entry name" value="PHD_Oberon"/>
    <property type="match status" value="1"/>
</dbReference>
<dbReference type="Proteomes" id="UP000298416">
    <property type="component" value="Unassembled WGS sequence"/>
</dbReference>
<feature type="compositionally biased region" description="Basic and acidic residues" evidence="8">
    <location>
        <begin position="138"/>
        <end position="157"/>
    </location>
</feature>
<feature type="region of interest" description="Disordered" evidence="8">
    <location>
        <begin position="409"/>
        <end position="434"/>
    </location>
</feature>
<organism evidence="11">
    <name type="scientific">Salvia splendens</name>
    <name type="common">Scarlet sage</name>
    <dbReference type="NCBI Taxonomy" id="180675"/>
    <lineage>
        <taxon>Eukaryota</taxon>
        <taxon>Viridiplantae</taxon>
        <taxon>Streptophyta</taxon>
        <taxon>Embryophyta</taxon>
        <taxon>Tracheophyta</taxon>
        <taxon>Spermatophyta</taxon>
        <taxon>Magnoliopsida</taxon>
        <taxon>eudicotyledons</taxon>
        <taxon>Gunneridae</taxon>
        <taxon>Pentapetalae</taxon>
        <taxon>asterids</taxon>
        <taxon>lamiids</taxon>
        <taxon>Lamiales</taxon>
        <taxon>Lamiaceae</taxon>
        <taxon>Nepetoideae</taxon>
        <taxon>Mentheae</taxon>
        <taxon>Salviinae</taxon>
        <taxon>Salvia</taxon>
        <taxon>Salvia subgen. Calosphace</taxon>
        <taxon>core Calosphace</taxon>
    </lineage>
</organism>
<dbReference type="GO" id="GO:0010468">
    <property type="term" value="P:regulation of gene expression"/>
    <property type="evidence" value="ECO:0007669"/>
    <property type="project" value="TreeGrafter"/>
</dbReference>
<feature type="compositionally biased region" description="Basic and acidic residues" evidence="8">
    <location>
        <begin position="758"/>
        <end position="790"/>
    </location>
</feature>
<dbReference type="GO" id="GO:0005634">
    <property type="term" value="C:nucleus"/>
    <property type="evidence" value="ECO:0007669"/>
    <property type="project" value="UniProtKB-SubCell"/>
</dbReference>
<feature type="region of interest" description="Disordered" evidence="8">
    <location>
        <begin position="502"/>
        <end position="523"/>
    </location>
</feature>
<evidence type="ECO:0000313" key="12">
    <source>
        <dbReference type="Proteomes" id="UP000298416"/>
    </source>
</evidence>
<evidence type="ECO:0000256" key="6">
    <source>
        <dbReference type="ARBA" id="ARBA00023242"/>
    </source>
</evidence>
<evidence type="ECO:0000256" key="8">
    <source>
        <dbReference type="SAM" id="MobiDB-lite"/>
    </source>
</evidence>
<feature type="coiled-coil region" evidence="7">
    <location>
        <begin position="1161"/>
        <end position="1257"/>
    </location>
</feature>
<feature type="compositionally biased region" description="Basic and acidic residues" evidence="8">
    <location>
        <begin position="310"/>
        <end position="319"/>
    </location>
</feature>
<keyword evidence="3" id="KW-0863">Zinc-finger</keyword>
<protein>
    <recommendedName>
        <fullName evidence="13">Protein OBERON 4</fullName>
    </recommendedName>
</protein>
<dbReference type="GO" id="GO:0008270">
    <property type="term" value="F:zinc ion binding"/>
    <property type="evidence" value="ECO:0007669"/>
    <property type="project" value="UniProtKB-KW"/>
</dbReference>
<dbReference type="GO" id="GO:0010492">
    <property type="term" value="P:maintenance of shoot apical meristem identity"/>
    <property type="evidence" value="ECO:0007669"/>
    <property type="project" value="TreeGrafter"/>
</dbReference>
<evidence type="ECO:0000259" key="10">
    <source>
        <dbReference type="Pfam" id="PF16312"/>
    </source>
</evidence>
<keyword evidence="5 7" id="KW-0175">Coiled coil</keyword>
<evidence type="ECO:0000313" key="11">
    <source>
        <dbReference type="EMBL" id="KAG6406268.1"/>
    </source>
</evidence>
<dbReference type="PANTHER" id="PTHR21736">
    <property type="entry name" value="VERNALIZATION-INSENSITIVE PROTEIN 3"/>
    <property type="match status" value="1"/>
</dbReference>
<feature type="compositionally biased region" description="Low complexity" evidence="8">
    <location>
        <begin position="44"/>
        <end position="58"/>
    </location>
</feature>
<dbReference type="AlphaFoldDB" id="A0A8X8X3V3"/>
<proteinExistence type="predicted"/>
<sequence>MRRTTHSPSPTTPDCLQLEIMKRLRSSDDLKDWGRREDEAAPQRSSSSLLRTSYYRSSESGRKVLSSSTARYDRLEDERESSKFIRKRPDYDLESYERRKSYDRHKDGNGNDKGILSSSPRAGYGMDQMYRSQSFSAPRRDFPKGFRSERDRPKREGIGASWRRFGSGKDVDDGARSGSEASRGTRVESKEVGKAKSPQGFRDAKSPAWSKDSGSERSKSVECKKSEEMQVESGGPSSEREEGELEPDPQPDVPLAKPVIEDEAADKQTSPMKQLHNEPQAENEISLEKASFSSVENGNMTKMDSCNEQAVDRQSKEAEDVVSQNADLPACRDTSIQGVGENRDDDDDDDDAKEENRGGDHARDDGTEGCLEEVADSRCDEKLSLQEQQKDRIVNNQVNADDVEVAGSVQATGKSELPTTEKTAPSMKDKGKSVTLLPSDGVLLTENLEVDNKARDDGTEGCLEEVADSRCDEKLSLQEQQEDRIVNNQVNADDVEVAGSVQATGKSELPTTEKTAPSMKDKGKSVALLPSDGVLLTENLEVDNKPRDLIESRDVEMEGPSTRGFQFFSTDPIKKPEKVEQSTHSKPNDDKLALDLSLSLPNVLLPIGSQRQAPGSPSHTRSVQSFASSFRTNSDGFTASMSFSGSQQFTHNPSCSLTHNALDYEKSVGSKPLFQGVDWKALSLEEAKNKEGSAYQGMPSRENVLHQQSQVSQGNSSGQAAQQNMRITGGSSKMPIGLERQFSSKQLSGAQGFGTYDHGPEYLKDNRQSRTEKDSGSLEMNNGRDSKDQELGVGTDLAESIVTMIVSEPIHTMARRFNDMNVKHIPSIKEFARDIISNPVKQWQLSALQKALQKRSDITLDMLLNANRTQLEILVALKTGLREFVLPKYDIATSDLAEIFLNMRCRNLNCRSLLPVDECDCKICSQRSDFCRDCMCLVCSKFDMASNTCSWVGCDVCLHWCHADCGLRESHIRNGRSASGAQGTTEMQFYCVACDHPSEMFGFVKEVFQNFIKEWTAENLSRELEYVKRIFYASEDVRGKQLHEIAVRMLSRLANRSDFQDVQSHIINFFTESNLERPGSIIASRKELPTRKQEGSNGIAGSSQGTGWMKPVYSEKAPLLGDPVNLIHDYDTNKNDKYTVNMDIQKNSQKEPIFDELESIVRIKQAEAKMFQQRAEDARKESEALKRISVTKSERIEEEYTSRITKLRLAEAEEMRKQKVEELQALERGYHEYFSMKMRMETDIKDLLLKMEATRRNLRT</sequence>
<gene>
    <name evidence="11" type="ORF">SASPL_133868</name>
</gene>
<keyword evidence="4" id="KW-0862">Zinc</keyword>
<feature type="region of interest" description="Disordered" evidence="8">
    <location>
        <begin position="607"/>
        <end position="626"/>
    </location>
</feature>
<dbReference type="GO" id="GO:0010078">
    <property type="term" value="P:maintenance of root meristem identity"/>
    <property type="evidence" value="ECO:0007669"/>
    <property type="project" value="TreeGrafter"/>
</dbReference>
<evidence type="ECO:0000256" key="1">
    <source>
        <dbReference type="ARBA" id="ARBA00004123"/>
    </source>
</evidence>
<dbReference type="InterPro" id="IPR032881">
    <property type="entry name" value="Oberon-like_PHD"/>
</dbReference>
<dbReference type="GO" id="GO:0010071">
    <property type="term" value="P:root meristem specification"/>
    <property type="evidence" value="ECO:0007669"/>
    <property type="project" value="TreeGrafter"/>
</dbReference>
<feature type="region of interest" description="Disordered" evidence="8">
    <location>
        <begin position="556"/>
        <end position="591"/>
    </location>
</feature>
<accession>A0A8X8X3V3</accession>
<dbReference type="InterPro" id="IPR032535">
    <property type="entry name" value="Oberon_CC"/>
</dbReference>
<feature type="compositionally biased region" description="Basic and acidic residues" evidence="8">
    <location>
        <begin position="71"/>
        <end position="110"/>
    </location>
</feature>
<evidence type="ECO:0000256" key="2">
    <source>
        <dbReference type="ARBA" id="ARBA00022723"/>
    </source>
</evidence>
<feature type="domain" description="Oberon-like PHD finger" evidence="9">
    <location>
        <begin position="905"/>
        <end position="1028"/>
    </location>
</feature>
<feature type="compositionally biased region" description="Acidic residues" evidence="8">
    <location>
        <begin position="343"/>
        <end position="353"/>
    </location>
</feature>
<comment type="caution">
    <text evidence="11">The sequence shown here is derived from an EMBL/GenBank/DDBJ whole genome shotgun (WGS) entry which is preliminary data.</text>
</comment>
<evidence type="ECO:0000256" key="3">
    <source>
        <dbReference type="ARBA" id="ARBA00022771"/>
    </source>
</evidence>
<evidence type="ECO:0000256" key="4">
    <source>
        <dbReference type="ARBA" id="ARBA00022833"/>
    </source>
</evidence>
<feature type="compositionally biased region" description="Polar residues" evidence="8">
    <location>
        <begin position="291"/>
        <end position="308"/>
    </location>
</feature>
<evidence type="ECO:0008006" key="13">
    <source>
        <dbReference type="Google" id="ProtNLM"/>
    </source>
</evidence>
<keyword evidence="2" id="KW-0479">Metal-binding</keyword>
<dbReference type="Pfam" id="PF16312">
    <property type="entry name" value="Oberon_cc"/>
    <property type="match status" value="1"/>
</dbReference>
<feature type="compositionally biased region" description="Polar residues" evidence="8">
    <location>
        <begin position="609"/>
        <end position="626"/>
    </location>
</feature>
<feature type="region of interest" description="Disordered" evidence="8">
    <location>
        <begin position="27"/>
        <end position="369"/>
    </location>
</feature>
<evidence type="ECO:0000259" key="9">
    <source>
        <dbReference type="Pfam" id="PF07227"/>
    </source>
</evidence>
<feature type="compositionally biased region" description="Basic and acidic residues" evidence="8">
    <location>
        <begin position="27"/>
        <end position="41"/>
    </location>
</feature>
<dbReference type="PRINTS" id="PR01544">
    <property type="entry name" value="ARATH130DUF"/>
</dbReference>
<comment type="subcellular location">
    <subcellularLocation>
        <location evidence="1">Nucleus</location>
    </subcellularLocation>
</comment>
<dbReference type="InterPro" id="IPR004082">
    <property type="entry name" value="OBERON"/>
</dbReference>
<dbReference type="EMBL" id="PNBA02000012">
    <property type="protein sequence ID" value="KAG6406268.1"/>
    <property type="molecule type" value="Genomic_DNA"/>
</dbReference>
<feature type="region of interest" description="Disordered" evidence="8">
    <location>
        <begin position="747"/>
        <end position="792"/>
    </location>
</feature>
<dbReference type="CDD" id="cd15612">
    <property type="entry name" value="PHD_OBE1_like"/>
    <property type="match status" value="1"/>
</dbReference>
<evidence type="ECO:0000256" key="7">
    <source>
        <dbReference type="SAM" id="Coils"/>
    </source>
</evidence>
<feature type="compositionally biased region" description="Basic and acidic residues" evidence="8">
    <location>
        <begin position="183"/>
        <end position="194"/>
    </location>
</feature>
<feature type="compositionally biased region" description="Polar residues" evidence="8">
    <location>
        <begin position="502"/>
        <end position="515"/>
    </location>
</feature>
<dbReference type="InterPro" id="IPR047578">
    <property type="entry name" value="OBE1-like_PHD"/>
</dbReference>
<dbReference type="PANTHER" id="PTHR21736:SF20">
    <property type="entry name" value="PROTEIN OBERON 4"/>
    <property type="match status" value="1"/>
</dbReference>
<feature type="compositionally biased region" description="Basic and acidic residues" evidence="8">
    <location>
        <begin position="354"/>
        <end position="366"/>
    </location>
</feature>
<feature type="compositionally biased region" description="Polar residues" evidence="8">
    <location>
        <begin position="409"/>
        <end position="423"/>
    </location>
</feature>
<feature type="domain" description="Oberon coiled-coil region" evidence="10">
    <location>
        <begin position="1129"/>
        <end position="1248"/>
    </location>
</feature>
<feature type="compositionally biased region" description="Basic and acidic residues" evidence="8">
    <location>
        <begin position="572"/>
        <end position="591"/>
    </location>
</feature>
<keyword evidence="12" id="KW-1185">Reference proteome</keyword>
<reference evidence="11" key="2">
    <citation type="submission" date="2020-08" db="EMBL/GenBank/DDBJ databases">
        <title>Plant Genome Project.</title>
        <authorList>
            <person name="Zhang R.-G."/>
        </authorList>
    </citation>
    <scope>NUCLEOTIDE SEQUENCE</scope>
    <source>
        <strain evidence="11">Huo1</strain>
        <tissue evidence="11">Leaf</tissue>
    </source>
</reference>
<keyword evidence="6" id="KW-0539">Nucleus</keyword>